<dbReference type="OrthoDB" id="7021410at2"/>
<evidence type="ECO:0008006" key="4">
    <source>
        <dbReference type="Google" id="ProtNLM"/>
    </source>
</evidence>
<keyword evidence="1" id="KW-1133">Transmembrane helix</keyword>
<keyword evidence="1" id="KW-0812">Transmembrane</keyword>
<evidence type="ECO:0000313" key="2">
    <source>
        <dbReference type="EMBL" id="KHT56792.1"/>
    </source>
</evidence>
<dbReference type="RefSeq" id="WP_039216837.1">
    <property type="nucleotide sequence ID" value="NZ_JWLW01000004.1"/>
</dbReference>
<organism evidence="2 3">
    <name type="scientific">Alteromonas marina</name>
    <dbReference type="NCBI Taxonomy" id="203795"/>
    <lineage>
        <taxon>Bacteria</taxon>
        <taxon>Pseudomonadati</taxon>
        <taxon>Pseudomonadota</taxon>
        <taxon>Gammaproteobacteria</taxon>
        <taxon>Alteromonadales</taxon>
        <taxon>Alteromonadaceae</taxon>
        <taxon>Alteromonas/Salinimonas group</taxon>
        <taxon>Alteromonas</taxon>
    </lineage>
</organism>
<evidence type="ECO:0000256" key="1">
    <source>
        <dbReference type="SAM" id="Phobius"/>
    </source>
</evidence>
<gene>
    <name evidence="2" type="ORF">RJ41_03205</name>
</gene>
<name>A0A0B3YPZ6_9ALTE</name>
<comment type="caution">
    <text evidence="2">The sequence shown here is derived from an EMBL/GenBank/DDBJ whole genome shotgun (WGS) entry which is preliminary data.</text>
</comment>
<dbReference type="Proteomes" id="UP000031197">
    <property type="component" value="Unassembled WGS sequence"/>
</dbReference>
<keyword evidence="1" id="KW-0472">Membrane</keyword>
<evidence type="ECO:0000313" key="3">
    <source>
        <dbReference type="Proteomes" id="UP000031197"/>
    </source>
</evidence>
<dbReference type="AlphaFoldDB" id="A0A0B3YPZ6"/>
<dbReference type="EMBL" id="JWLW01000004">
    <property type="protein sequence ID" value="KHT56792.1"/>
    <property type="molecule type" value="Genomic_DNA"/>
</dbReference>
<dbReference type="Pfam" id="PF11157">
    <property type="entry name" value="DUF2937"/>
    <property type="match status" value="1"/>
</dbReference>
<accession>A0A0B3YPZ6</accession>
<feature type="transmembrane region" description="Helical" evidence="1">
    <location>
        <begin position="136"/>
        <end position="160"/>
    </location>
</feature>
<dbReference type="InterPro" id="IPR022584">
    <property type="entry name" value="DUF2937"/>
</dbReference>
<keyword evidence="3" id="KW-1185">Reference proteome</keyword>
<protein>
    <recommendedName>
        <fullName evidence="4">DUF2937 domain-containing protein</fullName>
    </recommendedName>
</protein>
<sequence length="173" mass="19893">MIVRVLDKVVFAVLFIITLQVPILADHYRQYLNGYYDALRDEVSSSSVLAQQHGFSSVEAMLDSLQKNSEPVVRENASMKAARFAQITTLEQGMRKLEHGHYFEKLVFMASPSQYETLKRVLDNFSPSVPLTPSSIVFSLVTAILLNLLIWTPHFCYCQVKKLKDRPKRYSYR</sequence>
<reference evidence="2 3" key="1">
    <citation type="submission" date="2014-12" db="EMBL/GenBank/DDBJ databases">
        <title>Genome sequencing of Alteromonas marina AD001.</title>
        <authorList>
            <person name="Adrian T.G.S."/>
            <person name="Chan K.G."/>
        </authorList>
    </citation>
    <scope>NUCLEOTIDE SEQUENCE [LARGE SCALE GENOMIC DNA]</scope>
    <source>
        <strain evidence="2 3">AD001</strain>
    </source>
</reference>
<proteinExistence type="predicted"/>